<evidence type="ECO:0000313" key="2">
    <source>
        <dbReference type="EMBL" id="EEZ61849.1"/>
    </source>
</evidence>
<evidence type="ECO:0000313" key="3">
    <source>
        <dbReference type="Proteomes" id="UP000006001"/>
    </source>
</evidence>
<accession>D0WFG5</accession>
<dbReference type="AlphaFoldDB" id="D0WFG5"/>
<reference evidence="2" key="1">
    <citation type="submission" date="2009-10" db="EMBL/GenBank/DDBJ databases">
        <authorList>
            <person name="Weinstock G."/>
            <person name="Sodergren E."/>
            <person name="Clifton S."/>
            <person name="Fulton L."/>
            <person name="Fulton B."/>
            <person name="Courtney L."/>
            <person name="Fronick C."/>
            <person name="Harrison M."/>
            <person name="Strong C."/>
            <person name="Farmer C."/>
            <person name="Delahaunty K."/>
            <person name="Markovic C."/>
            <person name="Hall O."/>
            <person name="Minx P."/>
            <person name="Tomlinson C."/>
            <person name="Mitreva M."/>
            <person name="Nelson J."/>
            <person name="Hou S."/>
            <person name="Wollam A."/>
            <person name="Pepin K.H."/>
            <person name="Johnson M."/>
            <person name="Bhonagiri V."/>
            <person name="Nash W.E."/>
            <person name="Warren W."/>
            <person name="Chinwalla A."/>
            <person name="Mardis E.R."/>
            <person name="Wilson R.K."/>
        </authorList>
    </citation>
    <scope>NUCLEOTIDE SEQUENCE [LARGE SCALE GENOMIC DNA]</scope>
    <source>
        <strain evidence="2">ATCC 700122</strain>
    </source>
</reference>
<comment type="caution">
    <text evidence="2">The sequence shown here is derived from an EMBL/GenBank/DDBJ whole genome shotgun (WGS) entry which is preliminary data.</text>
</comment>
<dbReference type="EMBL" id="ACUX02000005">
    <property type="protein sequence ID" value="EEZ61849.1"/>
    <property type="molecule type" value="Genomic_DNA"/>
</dbReference>
<feature type="compositionally biased region" description="Basic residues" evidence="1">
    <location>
        <begin position="1"/>
        <end position="17"/>
    </location>
</feature>
<gene>
    <name evidence="2" type="ORF">HMPREF0762_00483</name>
</gene>
<protein>
    <submittedName>
        <fullName evidence="2">Uncharacterized protein</fullName>
    </submittedName>
</protein>
<dbReference type="STRING" id="649764.HMPREF0762_00483"/>
<sequence length="40" mass="4835">MTHRRFHGIGLHARKHAEKPVETPHVHRALPRSEWRKSMR</sequence>
<proteinExistence type="predicted"/>
<dbReference type="HOGENOM" id="CLU_3296604_0_0_11"/>
<feature type="compositionally biased region" description="Basic and acidic residues" evidence="1">
    <location>
        <begin position="18"/>
        <end position="40"/>
    </location>
</feature>
<evidence type="ECO:0000256" key="1">
    <source>
        <dbReference type="SAM" id="MobiDB-lite"/>
    </source>
</evidence>
<dbReference type="Proteomes" id="UP000006001">
    <property type="component" value="Unassembled WGS sequence"/>
</dbReference>
<organism evidence="2 3">
    <name type="scientific">Slackia exigua (strain ATCC 700122 / DSM 15923 / CIP 105133 / JCM 11022 / KCTC 5966 / S-7)</name>
    <dbReference type="NCBI Taxonomy" id="649764"/>
    <lineage>
        <taxon>Bacteria</taxon>
        <taxon>Bacillati</taxon>
        <taxon>Actinomycetota</taxon>
        <taxon>Coriobacteriia</taxon>
        <taxon>Eggerthellales</taxon>
        <taxon>Eggerthellaceae</taxon>
        <taxon>Slackia</taxon>
    </lineage>
</organism>
<feature type="region of interest" description="Disordered" evidence="1">
    <location>
        <begin position="1"/>
        <end position="40"/>
    </location>
</feature>
<keyword evidence="3" id="KW-1185">Reference proteome</keyword>
<name>D0WFG5_SLAES</name>